<keyword evidence="2 6" id="KW-1003">Cell membrane</keyword>
<feature type="transmembrane region" description="Helical" evidence="6">
    <location>
        <begin position="82"/>
        <end position="107"/>
    </location>
</feature>
<keyword evidence="4 6" id="KW-1133">Transmembrane helix</keyword>
<evidence type="ECO:0000256" key="4">
    <source>
        <dbReference type="ARBA" id="ARBA00022989"/>
    </source>
</evidence>
<keyword evidence="3 6" id="KW-0812">Transmembrane</keyword>
<accession>A0A0W0RV82</accession>
<gene>
    <name evidence="8" type="ORF">Lboz_0958</name>
</gene>
<dbReference type="OrthoDB" id="9800167at2"/>
<evidence type="ECO:0000313" key="9">
    <source>
        <dbReference type="Proteomes" id="UP000054695"/>
    </source>
</evidence>
<feature type="transmembrane region" description="Helical" evidence="6">
    <location>
        <begin position="158"/>
        <end position="176"/>
    </location>
</feature>
<evidence type="ECO:0000256" key="2">
    <source>
        <dbReference type="ARBA" id="ARBA00022475"/>
    </source>
</evidence>
<dbReference type="PANTHER" id="PTHR12677">
    <property type="entry name" value="GOLGI APPARATUS MEMBRANE PROTEIN TVP38-RELATED"/>
    <property type="match status" value="1"/>
</dbReference>
<dbReference type="STRING" id="447.Lboz_0958"/>
<evidence type="ECO:0000256" key="6">
    <source>
        <dbReference type="RuleBase" id="RU366058"/>
    </source>
</evidence>
<name>A0A0W0RV82_LEGBO</name>
<sequence length="235" mass="26847">MKYRIIHPVKSLFIVLALVSLITAAFFFQKYSSEIINWIDHLGWLAPIFFLIIYCLATIMFLPTMVITLAGGALFGPFFGTLLNLFGATSGAAFSFLITRHLIYNWFSQRKGERLSKLISAVEQKGWMIVALLRLVPIIPFNIVNYGLGMTAIKFRSYLITTFIFLIPAEIVYTYFGYAGMEFLLKQGTFYKNTEILIASLALLLLCVIKFLHLNNFRFKYSEKKTIDSAKDARL</sequence>
<dbReference type="PANTHER" id="PTHR12677:SF59">
    <property type="entry name" value="GOLGI APPARATUS MEMBRANE PROTEIN TVP38-RELATED"/>
    <property type="match status" value="1"/>
</dbReference>
<dbReference type="InterPro" id="IPR015414">
    <property type="entry name" value="TMEM64"/>
</dbReference>
<reference evidence="8 9" key="1">
    <citation type="submission" date="2015-11" db="EMBL/GenBank/DDBJ databases">
        <title>Genomic analysis of 38 Legionella species identifies large and diverse effector repertoires.</title>
        <authorList>
            <person name="Burstein D."/>
            <person name="Amaro F."/>
            <person name="Zusman T."/>
            <person name="Lifshitz Z."/>
            <person name="Cohen O."/>
            <person name="Gilbert J.A."/>
            <person name="Pupko T."/>
            <person name="Shuman H.A."/>
            <person name="Segal G."/>
        </authorList>
    </citation>
    <scope>NUCLEOTIDE SEQUENCE [LARGE SCALE GENOMIC DNA]</scope>
    <source>
        <strain evidence="8 9">WIGA</strain>
    </source>
</reference>
<dbReference type="RefSeq" id="WP_058458644.1">
    <property type="nucleotide sequence ID" value="NZ_CAAAIY010000004.1"/>
</dbReference>
<comment type="caution">
    <text evidence="8">The sequence shown here is derived from an EMBL/GenBank/DDBJ whole genome shotgun (WGS) entry which is preliminary data.</text>
</comment>
<evidence type="ECO:0000259" key="7">
    <source>
        <dbReference type="Pfam" id="PF09335"/>
    </source>
</evidence>
<proteinExistence type="inferred from homology"/>
<dbReference type="GO" id="GO:0005886">
    <property type="term" value="C:plasma membrane"/>
    <property type="evidence" value="ECO:0007669"/>
    <property type="project" value="UniProtKB-SubCell"/>
</dbReference>
<comment type="similarity">
    <text evidence="6">Belongs to the TVP38/TMEM64 family.</text>
</comment>
<evidence type="ECO:0000256" key="3">
    <source>
        <dbReference type="ARBA" id="ARBA00022692"/>
    </source>
</evidence>
<feature type="domain" description="VTT" evidence="7">
    <location>
        <begin position="62"/>
        <end position="178"/>
    </location>
</feature>
<evidence type="ECO:0000256" key="1">
    <source>
        <dbReference type="ARBA" id="ARBA00004651"/>
    </source>
</evidence>
<dbReference type="InterPro" id="IPR032816">
    <property type="entry name" value="VTT_dom"/>
</dbReference>
<dbReference type="EMBL" id="LNXU01000012">
    <property type="protein sequence ID" value="KTC74971.1"/>
    <property type="molecule type" value="Genomic_DNA"/>
</dbReference>
<evidence type="ECO:0000256" key="5">
    <source>
        <dbReference type="ARBA" id="ARBA00023136"/>
    </source>
</evidence>
<dbReference type="AlphaFoldDB" id="A0A0W0RV82"/>
<feature type="transmembrane region" description="Helical" evidence="6">
    <location>
        <begin position="48"/>
        <end position="75"/>
    </location>
</feature>
<keyword evidence="9" id="KW-1185">Reference proteome</keyword>
<keyword evidence="5 6" id="KW-0472">Membrane</keyword>
<feature type="transmembrane region" description="Helical" evidence="6">
    <location>
        <begin position="196"/>
        <end position="215"/>
    </location>
</feature>
<feature type="transmembrane region" description="Helical" evidence="6">
    <location>
        <begin position="12"/>
        <end position="28"/>
    </location>
</feature>
<organism evidence="8 9">
    <name type="scientific">Legionella bozemanae</name>
    <name type="common">Fluoribacter bozemanae</name>
    <dbReference type="NCBI Taxonomy" id="447"/>
    <lineage>
        <taxon>Bacteria</taxon>
        <taxon>Pseudomonadati</taxon>
        <taxon>Pseudomonadota</taxon>
        <taxon>Gammaproteobacteria</taxon>
        <taxon>Legionellales</taxon>
        <taxon>Legionellaceae</taxon>
        <taxon>Legionella</taxon>
    </lineage>
</organism>
<dbReference type="Proteomes" id="UP000054695">
    <property type="component" value="Unassembled WGS sequence"/>
</dbReference>
<protein>
    <recommendedName>
        <fullName evidence="6">TVP38/TMEM64 family membrane protein</fullName>
    </recommendedName>
</protein>
<comment type="subcellular location">
    <subcellularLocation>
        <location evidence="1 6">Cell membrane</location>
        <topology evidence="1 6">Multi-pass membrane protein</topology>
    </subcellularLocation>
</comment>
<dbReference type="Pfam" id="PF09335">
    <property type="entry name" value="VTT_dom"/>
    <property type="match status" value="1"/>
</dbReference>
<feature type="transmembrane region" description="Helical" evidence="6">
    <location>
        <begin position="127"/>
        <end position="146"/>
    </location>
</feature>
<evidence type="ECO:0000313" key="8">
    <source>
        <dbReference type="EMBL" id="KTC74971.1"/>
    </source>
</evidence>